<evidence type="ECO:0000313" key="7">
    <source>
        <dbReference type="EMBL" id="RAI45487.1"/>
    </source>
</evidence>
<dbReference type="Gene3D" id="3.40.50.300">
    <property type="entry name" value="P-loop containing nucleotide triphosphate hydrolases"/>
    <property type="match status" value="1"/>
</dbReference>
<evidence type="ECO:0000259" key="6">
    <source>
        <dbReference type="PROSITE" id="PS50893"/>
    </source>
</evidence>
<protein>
    <submittedName>
        <fullName evidence="7">Heme ABC transporter ATP-binding protein</fullName>
    </submittedName>
</protein>
<dbReference type="SUPFAM" id="SSF52540">
    <property type="entry name" value="P-loop containing nucleoside triphosphate hydrolases"/>
    <property type="match status" value="1"/>
</dbReference>
<dbReference type="Proteomes" id="UP000249130">
    <property type="component" value="Unassembled WGS sequence"/>
</dbReference>
<dbReference type="GO" id="GO:0005524">
    <property type="term" value="F:ATP binding"/>
    <property type="evidence" value="ECO:0007669"/>
    <property type="project" value="UniProtKB-KW"/>
</dbReference>
<sequence>MTVIEATGVTVRAGRATLLDGVDLAVAPGETVAIVGPNGAGKSTLLRVLSGDLRPAAGDVRLKGAALGSYPPKRLAGHRAVLSQSISVAFPFTVDEIVRMGAGDGHGPHADALVEAALAEVDLLACRDRLITTLSGGEQHRAHFARVLVQLARGEADNGPGLLLLDEPTAALDLRHQIDFVTLTRARAKAGTAVVAVLHDLNLAASFADRVVVMHRARIAAAGPAQSVITGEMLSRVFDVELAACGLPVGTPCVLPHMITSRVRPGPPPAWTRAGR</sequence>
<evidence type="ECO:0000256" key="1">
    <source>
        <dbReference type="ARBA" id="ARBA00022448"/>
    </source>
</evidence>
<dbReference type="CDD" id="cd03214">
    <property type="entry name" value="ABC_Iron-Siderophores_B12_Hemin"/>
    <property type="match status" value="1"/>
</dbReference>
<proteinExistence type="predicted"/>
<dbReference type="PANTHER" id="PTHR42794:SF1">
    <property type="entry name" value="HEMIN IMPORT ATP-BINDING PROTEIN HMUV"/>
    <property type="match status" value="1"/>
</dbReference>
<feature type="domain" description="ABC transporter" evidence="6">
    <location>
        <begin position="4"/>
        <end position="241"/>
    </location>
</feature>
<dbReference type="PROSITE" id="PS50893">
    <property type="entry name" value="ABC_TRANSPORTER_2"/>
    <property type="match status" value="1"/>
</dbReference>
<keyword evidence="8" id="KW-1185">Reference proteome</keyword>
<dbReference type="EMBL" id="NPEX01000014">
    <property type="protein sequence ID" value="RAI45487.1"/>
    <property type="molecule type" value="Genomic_DNA"/>
</dbReference>
<comment type="function">
    <text evidence="5">Part of the ABC transporter complex HmuTUV involved in hemin import. Responsible for energy coupling to the transport system.</text>
</comment>
<keyword evidence="1" id="KW-0813">Transport</keyword>
<dbReference type="OrthoDB" id="9805601at2"/>
<gene>
    <name evidence="7" type="ORF">CH341_03610</name>
</gene>
<dbReference type="InterPro" id="IPR003439">
    <property type="entry name" value="ABC_transporter-like_ATP-bd"/>
</dbReference>
<accession>A0A327L4Y6</accession>
<dbReference type="AlphaFoldDB" id="A0A327L4Y6"/>
<evidence type="ECO:0000256" key="2">
    <source>
        <dbReference type="ARBA" id="ARBA00022741"/>
    </source>
</evidence>
<evidence type="ECO:0000256" key="5">
    <source>
        <dbReference type="ARBA" id="ARBA00037066"/>
    </source>
</evidence>
<keyword evidence="4" id="KW-1278">Translocase</keyword>
<evidence type="ECO:0000256" key="4">
    <source>
        <dbReference type="ARBA" id="ARBA00022967"/>
    </source>
</evidence>
<comment type="caution">
    <text evidence="7">The sequence shown here is derived from an EMBL/GenBank/DDBJ whole genome shotgun (WGS) entry which is preliminary data.</text>
</comment>
<dbReference type="InterPro" id="IPR027417">
    <property type="entry name" value="P-loop_NTPase"/>
</dbReference>
<dbReference type="SMART" id="SM00382">
    <property type="entry name" value="AAA"/>
    <property type="match status" value="1"/>
</dbReference>
<evidence type="ECO:0000256" key="3">
    <source>
        <dbReference type="ARBA" id="ARBA00022840"/>
    </source>
</evidence>
<dbReference type="InterPro" id="IPR003593">
    <property type="entry name" value="AAA+_ATPase"/>
</dbReference>
<dbReference type="NCBIfam" id="NF010068">
    <property type="entry name" value="PRK13548.1"/>
    <property type="match status" value="1"/>
</dbReference>
<name>A0A327L4Y6_9BRAD</name>
<reference evidence="7 8" key="1">
    <citation type="submission" date="2017-07" db="EMBL/GenBank/DDBJ databases">
        <title>Draft Genome Sequences of Select Purple Nonsulfur Bacteria.</title>
        <authorList>
            <person name="Lasarre B."/>
            <person name="Mckinlay J.B."/>
        </authorList>
    </citation>
    <scope>NUCLEOTIDE SEQUENCE [LARGE SCALE GENOMIC DNA]</scope>
    <source>
        <strain evidence="7 8">DSM 5909</strain>
    </source>
</reference>
<organism evidence="7 8">
    <name type="scientific">Rhodoplanes roseus</name>
    <dbReference type="NCBI Taxonomy" id="29409"/>
    <lineage>
        <taxon>Bacteria</taxon>
        <taxon>Pseudomonadati</taxon>
        <taxon>Pseudomonadota</taxon>
        <taxon>Alphaproteobacteria</taxon>
        <taxon>Hyphomicrobiales</taxon>
        <taxon>Nitrobacteraceae</taxon>
        <taxon>Rhodoplanes</taxon>
    </lineage>
</organism>
<evidence type="ECO:0000313" key="8">
    <source>
        <dbReference type="Proteomes" id="UP000249130"/>
    </source>
</evidence>
<dbReference type="RefSeq" id="WP_111417669.1">
    <property type="nucleotide sequence ID" value="NZ_NPEX01000014.1"/>
</dbReference>
<dbReference type="PANTHER" id="PTHR42794">
    <property type="entry name" value="HEMIN IMPORT ATP-BINDING PROTEIN HMUV"/>
    <property type="match status" value="1"/>
</dbReference>
<keyword evidence="2" id="KW-0547">Nucleotide-binding</keyword>
<dbReference type="Pfam" id="PF00005">
    <property type="entry name" value="ABC_tran"/>
    <property type="match status" value="1"/>
</dbReference>
<dbReference type="GO" id="GO:0016887">
    <property type="term" value="F:ATP hydrolysis activity"/>
    <property type="evidence" value="ECO:0007669"/>
    <property type="project" value="InterPro"/>
</dbReference>
<keyword evidence="3 7" id="KW-0067">ATP-binding</keyword>